<dbReference type="RefSeq" id="XP_025428954.1">
    <property type="nucleotide sequence ID" value="XM_025570409.1"/>
</dbReference>
<evidence type="ECO:0000256" key="1">
    <source>
        <dbReference type="SAM" id="MobiDB-lite"/>
    </source>
</evidence>
<keyword evidence="3" id="KW-1185">Reference proteome</keyword>
<evidence type="ECO:0000313" key="2">
    <source>
        <dbReference type="EMBL" id="PYH42972.1"/>
    </source>
</evidence>
<reference evidence="2 3" key="1">
    <citation type="submission" date="2016-12" db="EMBL/GenBank/DDBJ databases">
        <title>The genomes of Aspergillus section Nigri reveals drivers in fungal speciation.</title>
        <authorList>
            <consortium name="DOE Joint Genome Institute"/>
            <person name="Vesth T.C."/>
            <person name="Nybo J."/>
            <person name="Theobald S."/>
            <person name="Brandl J."/>
            <person name="Frisvad J.C."/>
            <person name="Nielsen K.F."/>
            <person name="Lyhne E.K."/>
            <person name="Kogle M.E."/>
            <person name="Kuo A."/>
            <person name="Riley R."/>
            <person name="Clum A."/>
            <person name="Nolan M."/>
            <person name="Lipzen A."/>
            <person name="Salamov A."/>
            <person name="Henrissat B."/>
            <person name="Wiebenga A."/>
            <person name="De Vries R.P."/>
            <person name="Grigoriev I.V."/>
            <person name="Mortensen U.H."/>
            <person name="Andersen M.R."/>
            <person name="Baker S.E."/>
        </authorList>
    </citation>
    <scope>NUCLEOTIDE SEQUENCE [LARGE SCALE GENOMIC DNA]</scope>
    <source>
        <strain evidence="2 3">JOP 1030-1</strain>
    </source>
</reference>
<gene>
    <name evidence="2" type="ORF">BP01DRAFT_122064</name>
</gene>
<feature type="region of interest" description="Disordered" evidence="1">
    <location>
        <begin position="1"/>
        <end position="37"/>
    </location>
</feature>
<dbReference type="GeneID" id="37071637"/>
<evidence type="ECO:0000313" key="3">
    <source>
        <dbReference type="Proteomes" id="UP000248349"/>
    </source>
</evidence>
<protein>
    <submittedName>
        <fullName evidence="2">Uncharacterized protein</fullName>
    </submittedName>
</protein>
<dbReference type="EMBL" id="KZ821247">
    <property type="protein sequence ID" value="PYH42972.1"/>
    <property type="molecule type" value="Genomic_DNA"/>
</dbReference>
<sequence length="127" mass="13904">MQSSDSLGRTPEALVQKGSDQFRNGSANGRGFTNPCRSILPARDARRETGRSPDIELNQHAIKNICPTLPEWFCIKRGQFARARAEMVIVSLCSQIDPPRPAAPHETMMLFLVSTGRSGGLQNAPNV</sequence>
<organism evidence="2 3">
    <name type="scientific">Aspergillus saccharolyticus JOP 1030-1</name>
    <dbReference type="NCBI Taxonomy" id="1450539"/>
    <lineage>
        <taxon>Eukaryota</taxon>
        <taxon>Fungi</taxon>
        <taxon>Dikarya</taxon>
        <taxon>Ascomycota</taxon>
        <taxon>Pezizomycotina</taxon>
        <taxon>Eurotiomycetes</taxon>
        <taxon>Eurotiomycetidae</taxon>
        <taxon>Eurotiales</taxon>
        <taxon>Aspergillaceae</taxon>
        <taxon>Aspergillus</taxon>
        <taxon>Aspergillus subgen. Circumdati</taxon>
    </lineage>
</organism>
<proteinExistence type="predicted"/>
<accession>A0A319A6F5</accession>
<name>A0A319A6F5_9EURO</name>
<dbReference type="AlphaFoldDB" id="A0A319A6F5"/>
<dbReference type="Proteomes" id="UP000248349">
    <property type="component" value="Unassembled WGS sequence"/>
</dbReference>
<feature type="compositionally biased region" description="Polar residues" evidence="1">
    <location>
        <begin position="18"/>
        <end position="27"/>
    </location>
</feature>